<evidence type="ECO:0000313" key="3">
    <source>
        <dbReference type="Proteomes" id="UP000266841"/>
    </source>
</evidence>
<dbReference type="OrthoDB" id="2020419at2759"/>
<comment type="caution">
    <text evidence="2">The sequence shown here is derived from an EMBL/GenBank/DDBJ whole genome shotgun (WGS) entry which is preliminary data.</text>
</comment>
<feature type="region of interest" description="Disordered" evidence="1">
    <location>
        <begin position="140"/>
        <end position="167"/>
    </location>
</feature>
<keyword evidence="3" id="KW-1185">Reference proteome</keyword>
<protein>
    <submittedName>
        <fullName evidence="2">Uncharacterized protein</fullName>
    </submittedName>
</protein>
<feature type="region of interest" description="Disordered" evidence="1">
    <location>
        <begin position="193"/>
        <end position="239"/>
    </location>
</feature>
<accession>K0S5Z1</accession>
<reference evidence="2 3" key="1">
    <citation type="journal article" date="2012" name="Genome Biol.">
        <title>Genome and low-iron response of an oceanic diatom adapted to chronic iron limitation.</title>
        <authorList>
            <person name="Lommer M."/>
            <person name="Specht M."/>
            <person name="Roy A.S."/>
            <person name="Kraemer L."/>
            <person name="Andreson R."/>
            <person name="Gutowska M.A."/>
            <person name="Wolf J."/>
            <person name="Bergner S.V."/>
            <person name="Schilhabel M.B."/>
            <person name="Klostermeier U.C."/>
            <person name="Beiko R.G."/>
            <person name="Rosenstiel P."/>
            <person name="Hippler M."/>
            <person name="Laroche J."/>
        </authorList>
    </citation>
    <scope>NUCLEOTIDE SEQUENCE [LARGE SCALE GENOMIC DNA]</scope>
    <source>
        <strain evidence="2 3">CCMP1005</strain>
    </source>
</reference>
<organism evidence="2 3">
    <name type="scientific">Thalassiosira oceanica</name>
    <name type="common">Marine diatom</name>
    <dbReference type="NCBI Taxonomy" id="159749"/>
    <lineage>
        <taxon>Eukaryota</taxon>
        <taxon>Sar</taxon>
        <taxon>Stramenopiles</taxon>
        <taxon>Ochrophyta</taxon>
        <taxon>Bacillariophyta</taxon>
        <taxon>Coscinodiscophyceae</taxon>
        <taxon>Thalassiosirophycidae</taxon>
        <taxon>Thalassiosirales</taxon>
        <taxon>Thalassiosiraceae</taxon>
        <taxon>Thalassiosira</taxon>
    </lineage>
</organism>
<dbReference type="Proteomes" id="UP000266841">
    <property type="component" value="Unassembled WGS sequence"/>
</dbReference>
<name>K0S5Z1_THAOC</name>
<gene>
    <name evidence="2" type="ORF">THAOC_23823</name>
</gene>
<sequence>MSFDWTLIVPPRELGDVDSDQARFALSPPWYAMELYREPLAWRSASRDGTSTVRDVREPEAKVEVHDRAGPRAGVLEEARFVAGEVQRRVECAGVVIITPRYPVAEEEGRITELVREGAADLWRRRQKEEGDVVVHHNPSHLRRHASAGRSVGASERTRSSLPGGLAGGRCGAEPGLGGACGLKDPALRERAKTFGSRGRRKPVSGLPSTLCHRLPTAGKHHKLPNLGHELHQWRPGPASRAGARRPVLALLTVAAVAALGLLASSAGVARNATGPVAGLGRTVQAVLGADAPAPEIWIDMINYQEGISGYSVTLVELLTVVKSRPAVSLVEPCMCDSIVFTCAHDHCMKMGGGIPVSEVFDLSWAMAGTPDRPLPLMHSYRDFRRILVGSEAPILNVTSGIAVTDDPGRVQVIQVPFRCWIKLCAKEVAGKLKVDLQFESDRASWGQERVVSDLAVSRLALHPEHYRTVGGVLAASNVTGPFSLVHWRGERQGINFNSCAEKIVRTKERLTALGDLRDSSADNKFILMSSVMDDKANMWWAAQQWRDKFSSETNNPGTALDIIRSGGFLTFDGLLRDSGIKPRDPGLLAVYDLILVGLADQFTTCARASAEGQCHACNYIGKFSKMTLEMRPKDKEDSTYDCWPI</sequence>
<dbReference type="EMBL" id="AGNL01031842">
    <property type="protein sequence ID" value="EJK56321.1"/>
    <property type="molecule type" value="Genomic_DNA"/>
</dbReference>
<dbReference type="AlphaFoldDB" id="K0S5Z1"/>
<proteinExistence type="predicted"/>
<evidence type="ECO:0000256" key="1">
    <source>
        <dbReference type="SAM" id="MobiDB-lite"/>
    </source>
</evidence>
<evidence type="ECO:0000313" key="2">
    <source>
        <dbReference type="EMBL" id="EJK56321.1"/>
    </source>
</evidence>